<dbReference type="GO" id="GO:0008757">
    <property type="term" value="F:S-adenosylmethionine-dependent methyltransferase activity"/>
    <property type="evidence" value="ECO:0007669"/>
    <property type="project" value="TreeGrafter"/>
</dbReference>
<name>A0A6P2CEV6_9NOCA</name>
<evidence type="ECO:0000313" key="6">
    <source>
        <dbReference type="EMBL" id="TXG90490.1"/>
    </source>
</evidence>
<sequence length="217" mass="22670">MLLRVPGVYRPQSDTHLLSDAISDHAMRLGTRAIDLCTGTGAVAIHAARCGAARVTAVDVSRRAAATALVNARLARADVEVRRGDLAAPVAGREFDLVLSNPPYVPTDPAAPPPHGAARAWDAGGDGRSVLDRICRAAPQLLAPGGTLLLVQSALSGVEKTLAMLAESGVPSDVHARRSIPLGPVLRSRQRMLVGRGLLDAAQRTEDIVVIRGVKPS</sequence>
<dbReference type="PROSITE" id="PS00092">
    <property type="entry name" value="N6_MTASE"/>
    <property type="match status" value="1"/>
</dbReference>
<dbReference type="PANTHER" id="PTHR45875">
    <property type="entry name" value="METHYLTRANSFERASE N6AMT1"/>
    <property type="match status" value="1"/>
</dbReference>
<dbReference type="EMBL" id="QRCM01000001">
    <property type="protein sequence ID" value="TXG90490.1"/>
    <property type="molecule type" value="Genomic_DNA"/>
</dbReference>
<gene>
    <name evidence="6" type="ORF">DW322_09980</name>
</gene>
<evidence type="ECO:0000256" key="3">
    <source>
        <dbReference type="ARBA" id="ARBA00022679"/>
    </source>
</evidence>
<dbReference type="GO" id="GO:0035657">
    <property type="term" value="C:eRF1 methyltransferase complex"/>
    <property type="evidence" value="ECO:0007669"/>
    <property type="project" value="TreeGrafter"/>
</dbReference>
<dbReference type="RefSeq" id="WP_010839327.1">
    <property type="nucleotide sequence ID" value="NZ_QRCM01000001.1"/>
</dbReference>
<comment type="similarity">
    <text evidence="1">Belongs to the eukaryotic/archaeal PrmC-related family.</text>
</comment>
<evidence type="ECO:0000259" key="5">
    <source>
        <dbReference type="Pfam" id="PF05175"/>
    </source>
</evidence>
<dbReference type="InterPro" id="IPR007848">
    <property type="entry name" value="Small_mtfrase_dom"/>
</dbReference>
<organism evidence="6 7">
    <name type="scientific">Rhodococcus rhodnii</name>
    <dbReference type="NCBI Taxonomy" id="38312"/>
    <lineage>
        <taxon>Bacteria</taxon>
        <taxon>Bacillati</taxon>
        <taxon>Actinomycetota</taxon>
        <taxon>Actinomycetes</taxon>
        <taxon>Mycobacteriales</taxon>
        <taxon>Nocardiaceae</taxon>
        <taxon>Rhodococcus</taxon>
    </lineage>
</organism>
<dbReference type="InterPro" id="IPR029063">
    <property type="entry name" value="SAM-dependent_MTases_sf"/>
</dbReference>
<dbReference type="AlphaFoldDB" id="A0A6P2CEV6"/>
<dbReference type="Proteomes" id="UP000471120">
    <property type="component" value="Unassembled WGS sequence"/>
</dbReference>
<dbReference type="NCBIfam" id="TIGR00537">
    <property type="entry name" value="hemK_rel_arch"/>
    <property type="match status" value="1"/>
</dbReference>
<dbReference type="GO" id="GO:0008276">
    <property type="term" value="F:protein methyltransferase activity"/>
    <property type="evidence" value="ECO:0007669"/>
    <property type="project" value="TreeGrafter"/>
</dbReference>
<dbReference type="Pfam" id="PF05175">
    <property type="entry name" value="MTS"/>
    <property type="match status" value="1"/>
</dbReference>
<dbReference type="GO" id="GO:0032259">
    <property type="term" value="P:methylation"/>
    <property type="evidence" value="ECO:0007669"/>
    <property type="project" value="UniProtKB-KW"/>
</dbReference>
<evidence type="ECO:0000256" key="2">
    <source>
        <dbReference type="ARBA" id="ARBA00022603"/>
    </source>
</evidence>
<dbReference type="PANTHER" id="PTHR45875:SF1">
    <property type="entry name" value="METHYLTRANSFERASE N6AMT1"/>
    <property type="match status" value="1"/>
</dbReference>
<evidence type="ECO:0000256" key="1">
    <source>
        <dbReference type="ARBA" id="ARBA00006149"/>
    </source>
</evidence>
<dbReference type="InterPro" id="IPR004557">
    <property type="entry name" value="PrmC-related"/>
</dbReference>
<proteinExistence type="inferred from homology"/>
<keyword evidence="3 6" id="KW-0808">Transferase</keyword>
<keyword evidence="2 6" id="KW-0489">Methyltransferase</keyword>
<evidence type="ECO:0000256" key="4">
    <source>
        <dbReference type="ARBA" id="ARBA00022691"/>
    </source>
</evidence>
<dbReference type="Gene3D" id="3.40.50.150">
    <property type="entry name" value="Vaccinia Virus protein VP39"/>
    <property type="match status" value="1"/>
</dbReference>
<evidence type="ECO:0000313" key="7">
    <source>
        <dbReference type="Proteomes" id="UP000471120"/>
    </source>
</evidence>
<reference evidence="6 7" key="1">
    <citation type="submission" date="2018-07" db="EMBL/GenBank/DDBJ databases">
        <title>Genome sequence of Rhodococcus rhodnii ATCC 35071 from Rhodnius prolixus.</title>
        <authorList>
            <person name="Patel V."/>
            <person name="Vogel K.J."/>
        </authorList>
    </citation>
    <scope>NUCLEOTIDE SEQUENCE [LARGE SCALE GENOMIC DNA]</scope>
    <source>
        <strain evidence="6 7">ATCC 35071</strain>
    </source>
</reference>
<protein>
    <submittedName>
        <fullName evidence="6">Methyltransferase domain-containing protein</fullName>
    </submittedName>
</protein>
<accession>A0A6P2CEV6</accession>
<dbReference type="GO" id="GO:0003676">
    <property type="term" value="F:nucleic acid binding"/>
    <property type="evidence" value="ECO:0007669"/>
    <property type="project" value="InterPro"/>
</dbReference>
<dbReference type="InterPro" id="IPR002052">
    <property type="entry name" value="DNA_methylase_N6_adenine_CS"/>
</dbReference>
<dbReference type="SUPFAM" id="SSF53335">
    <property type="entry name" value="S-adenosyl-L-methionine-dependent methyltransferases"/>
    <property type="match status" value="1"/>
</dbReference>
<dbReference type="GO" id="GO:0008170">
    <property type="term" value="F:N-methyltransferase activity"/>
    <property type="evidence" value="ECO:0007669"/>
    <property type="project" value="UniProtKB-ARBA"/>
</dbReference>
<feature type="domain" description="Methyltransferase small" evidence="5">
    <location>
        <begin position="15"/>
        <end position="104"/>
    </location>
</feature>
<dbReference type="CDD" id="cd02440">
    <property type="entry name" value="AdoMet_MTases"/>
    <property type="match status" value="1"/>
</dbReference>
<keyword evidence="4" id="KW-0949">S-adenosyl-L-methionine</keyword>
<dbReference type="InterPro" id="IPR052190">
    <property type="entry name" value="Euk-Arch_PrmC-MTase"/>
</dbReference>
<comment type="caution">
    <text evidence="6">The sequence shown here is derived from an EMBL/GenBank/DDBJ whole genome shotgun (WGS) entry which is preliminary data.</text>
</comment>